<keyword evidence="7" id="KW-1278">Translocase</keyword>
<dbReference type="EMBL" id="CP035758">
    <property type="protein sequence ID" value="QBD81833.1"/>
    <property type="molecule type" value="Genomic_DNA"/>
</dbReference>
<evidence type="ECO:0000313" key="11">
    <source>
        <dbReference type="Proteomes" id="UP000290365"/>
    </source>
</evidence>
<evidence type="ECO:0000313" key="10">
    <source>
        <dbReference type="EMBL" id="QBD81833.1"/>
    </source>
</evidence>
<dbReference type="InterPro" id="IPR015856">
    <property type="entry name" value="ABC_transpr_CbiO/EcfA_su"/>
</dbReference>
<keyword evidence="3" id="KW-0813">Transport</keyword>
<dbReference type="SUPFAM" id="SSF52540">
    <property type="entry name" value="P-loop containing nucleoside triphosphate hydrolases"/>
    <property type="match status" value="1"/>
</dbReference>
<dbReference type="CDD" id="cd03225">
    <property type="entry name" value="ABC_cobalt_CbiO_domain1"/>
    <property type="match status" value="1"/>
</dbReference>
<dbReference type="Pfam" id="PF00005">
    <property type="entry name" value="ABC_tran"/>
    <property type="match status" value="1"/>
</dbReference>
<accession>A0A4P6K1X1</accession>
<gene>
    <name evidence="10" type="ORF">EPA93_40015</name>
</gene>
<dbReference type="GO" id="GO:0043190">
    <property type="term" value="C:ATP-binding cassette (ABC) transporter complex"/>
    <property type="evidence" value="ECO:0007669"/>
    <property type="project" value="TreeGrafter"/>
</dbReference>
<evidence type="ECO:0000256" key="4">
    <source>
        <dbReference type="ARBA" id="ARBA00022475"/>
    </source>
</evidence>
<dbReference type="KEGG" id="kbs:EPA93_40015"/>
<keyword evidence="5" id="KW-0547">Nucleotide-binding</keyword>
<dbReference type="InterPro" id="IPR003593">
    <property type="entry name" value="AAA+_ATPase"/>
</dbReference>
<dbReference type="PROSITE" id="PS00211">
    <property type="entry name" value="ABC_TRANSPORTER_1"/>
    <property type="match status" value="1"/>
</dbReference>
<dbReference type="GO" id="GO:0042626">
    <property type="term" value="F:ATPase-coupled transmembrane transporter activity"/>
    <property type="evidence" value="ECO:0007669"/>
    <property type="project" value="TreeGrafter"/>
</dbReference>
<dbReference type="InterPro" id="IPR050095">
    <property type="entry name" value="ECF_ABC_transporter_ATP-bd"/>
</dbReference>
<protein>
    <submittedName>
        <fullName evidence="10">Energy-coupling factor transporter ATPase</fullName>
    </submittedName>
</protein>
<evidence type="ECO:0000256" key="1">
    <source>
        <dbReference type="ARBA" id="ARBA00004202"/>
    </source>
</evidence>
<dbReference type="GO" id="GO:0005524">
    <property type="term" value="F:ATP binding"/>
    <property type="evidence" value="ECO:0007669"/>
    <property type="project" value="UniProtKB-KW"/>
</dbReference>
<feature type="domain" description="ABC transporter" evidence="9">
    <location>
        <begin position="3"/>
        <end position="245"/>
    </location>
</feature>
<dbReference type="SMART" id="SM00382">
    <property type="entry name" value="AAA"/>
    <property type="match status" value="1"/>
</dbReference>
<dbReference type="InterPro" id="IPR027417">
    <property type="entry name" value="P-loop_NTPase"/>
</dbReference>
<organism evidence="10 11">
    <name type="scientific">Ktedonosporobacter rubrisoli</name>
    <dbReference type="NCBI Taxonomy" id="2509675"/>
    <lineage>
        <taxon>Bacteria</taxon>
        <taxon>Bacillati</taxon>
        <taxon>Chloroflexota</taxon>
        <taxon>Ktedonobacteria</taxon>
        <taxon>Ktedonobacterales</taxon>
        <taxon>Ktedonosporobacteraceae</taxon>
        <taxon>Ktedonosporobacter</taxon>
    </lineage>
</organism>
<sequence length="295" mass="32108">MLFELRNLSHTYLRGTPFAAEALRGLSLSIAAGQTTALVGPTKAGKSTIVDVLAGLIKPSPGTFFFEGADVGSSSFDVERIRTAVGIVFQSPEAQIFEETVGKDVSFGPRRRNVPLAESRRLVQESLEAVGLPYEDFRSRYTYALSGGQKRRVAIAGVLALQPQVIVFDEPTAGLDPRGRRELLDLIVTLKQRHNLTIIYISSSLDEVVHLADVIHVLDRGNLAFSGTPSEILTYAHELTALDIAMPEAASIALSLREIMPAMRTNVLTLDELEAEISKQTIIAPIFKNRGIKAP</sequence>
<evidence type="ECO:0000256" key="7">
    <source>
        <dbReference type="ARBA" id="ARBA00022967"/>
    </source>
</evidence>
<dbReference type="RefSeq" id="WP_129892894.1">
    <property type="nucleotide sequence ID" value="NZ_CP035758.1"/>
</dbReference>
<dbReference type="PANTHER" id="PTHR43553:SF27">
    <property type="entry name" value="ENERGY-COUPLING FACTOR TRANSPORTER ATP-BINDING PROTEIN ECFA2"/>
    <property type="match status" value="1"/>
</dbReference>
<evidence type="ECO:0000256" key="5">
    <source>
        <dbReference type="ARBA" id="ARBA00022741"/>
    </source>
</evidence>
<keyword evidence="6" id="KW-0067">ATP-binding</keyword>
<evidence type="ECO:0000256" key="3">
    <source>
        <dbReference type="ARBA" id="ARBA00022448"/>
    </source>
</evidence>
<evidence type="ECO:0000256" key="2">
    <source>
        <dbReference type="ARBA" id="ARBA00005417"/>
    </source>
</evidence>
<evidence type="ECO:0000259" key="9">
    <source>
        <dbReference type="PROSITE" id="PS50893"/>
    </source>
</evidence>
<dbReference type="PROSITE" id="PS50893">
    <property type="entry name" value="ABC_TRANSPORTER_2"/>
    <property type="match status" value="1"/>
</dbReference>
<comment type="similarity">
    <text evidence="2">Belongs to the ABC transporter superfamily.</text>
</comment>
<keyword evidence="11" id="KW-1185">Reference proteome</keyword>
<dbReference type="FunFam" id="3.40.50.300:FF:000224">
    <property type="entry name" value="Energy-coupling factor transporter ATP-binding protein EcfA"/>
    <property type="match status" value="1"/>
</dbReference>
<evidence type="ECO:0000256" key="6">
    <source>
        <dbReference type="ARBA" id="ARBA00022840"/>
    </source>
</evidence>
<dbReference type="AlphaFoldDB" id="A0A4P6K1X1"/>
<dbReference type="Gene3D" id="3.40.50.300">
    <property type="entry name" value="P-loop containing nucleotide triphosphate hydrolases"/>
    <property type="match status" value="1"/>
</dbReference>
<dbReference type="PANTHER" id="PTHR43553">
    <property type="entry name" value="HEAVY METAL TRANSPORTER"/>
    <property type="match status" value="1"/>
</dbReference>
<comment type="subcellular location">
    <subcellularLocation>
        <location evidence="1">Cell membrane</location>
        <topology evidence="1">Peripheral membrane protein</topology>
    </subcellularLocation>
</comment>
<evidence type="ECO:0000256" key="8">
    <source>
        <dbReference type="ARBA" id="ARBA00023136"/>
    </source>
</evidence>
<name>A0A4P6K1X1_KTERU</name>
<dbReference type="InterPro" id="IPR017871">
    <property type="entry name" value="ABC_transporter-like_CS"/>
</dbReference>
<dbReference type="InterPro" id="IPR003439">
    <property type="entry name" value="ABC_transporter-like_ATP-bd"/>
</dbReference>
<dbReference type="Proteomes" id="UP000290365">
    <property type="component" value="Chromosome"/>
</dbReference>
<reference evidence="10 11" key="1">
    <citation type="submission" date="2019-01" db="EMBL/GenBank/DDBJ databases">
        <title>Ktedonosporobacter rubrisoli SCAWS-G2.</title>
        <authorList>
            <person name="Huang Y."/>
            <person name="Yan B."/>
        </authorList>
    </citation>
    <scope>NUCLEOTIDE SEQUENCE [LARGE SCALE GENOMIC DNA]</scope>
    <source>
        <strain evidence="10 11">SCAWS-G2</strain>
    </source>
</reference>
<proteinExistence type="inferred from homology"/>
<keyword evidence="4" id="KW-1003">Cell membrane</keyword>
<keyword evidence="8" id="KW-0472">Membrane</keyword>
<dbReference type="OrthoDB" id="9784332at2"/>
<dbReference type="GO" id="GO:0016887">
    <property type="term" value="F:ATP hydrolysis activity"/>
    <property type="evidence" value="ECO:0007669"/>
    <property type="project" value="InterPro"/>
</dbReference>